<dbReference type="Proteomes" id="UP000184292">
    <property type="component" value="Unassembled WGS sequence"/>
</dbReference>
<organism evidence="2 3">
    <name type="scientific">Wenxinia saemankumensis</name>
    <dbReference type="NCBI Taxonomy" id="1447782"/>
    <lineage>
        <taxon>Bacteria</taxon>
        <taxon>Pseudomonadati</taxon>
        <taxon>Pseudomonadota</taxon>
        <taxon>Alphaproteobacteria</taxon>
        <taxon>Rhodobacterales</taxon>
        <taxon>Roseobacteraceae</taxon>
        <taxon>Wenxinia</taxon>
    </lineage>
</organism>
<dbReference type="InterPro" id="IPR017560">
    <property type="entry name" value="Cyt_c_biogenesis_CcmI"/>
</dbReference>
<reference evidence="2 3" key="1">
    <citation type="submission" date="2016-11" db="EMBL/GenBank/DDBJ databases">
        <authorList>
            <person name="Jaros S."/>
            <person name="Januszkiewicz K."/>
            <person name="Wedrychowicz H."/>
        </authorList>
    </citation>
    <scope>NUCLEOTIDE SEQUENCE [LARGE SCALE GENOMIC DNA]</scope>
    <source>
        <strain evidence="2 3">DSM 100565</strain>
    </source>
</reference>
<protein>
    <submittedName>
        <fullName evidence="2">Cytochrome c-type biogenesis protein CcmH</fullName>
    </submittedName>
</protein>
<sequence>MLSWAVFALLALLVAAYVARPLLSAGRRETEVRSDVALYRAQLEEVDRDLARGTIGAEEAERARAEIARRLIAADRAGAARATEGPARWPAALAGLVVLAGGLSLYAVIGAPGAGDLPRAERIAASAAMRDGRMDQTAAEAEAAAMPQPPAPEIPEDYAALIERLRQIAPTRPDDIEGWRLLARHEGQLGNYAAAARAQEEVLRLRGDEAGIADRTLLADLYVAAASGYVSPEAEALVRAVLAEDSDEPAARYTLGLLYAQTDRPDLAFELWRPVAEGGDPASIHTRLARDQIPLAAQAAGIDYAPPAQRGPSAADIAAAEGMDPGSRQAMVEGMVAQLSTRLAEEGGPAEDWARLVTSLAVLGETERAAAILGEAREVFAASERDMAIIDAAAEQAGLDG</sequence>
<gene>
    <name evidence="2" type="ORF">SAMN05444417_0618</name>
</gene>
<dbReference type="RefSeq" id="WP_073326323.1">
    <property type="nucleotide sequence ID" value="NZ_FQYO01000001.1"/>
</dbReference>
<accession>A0A1M6AUE6</accession>
<name>A0A1M6AUE6_9RHOB</name>
<dbReference type="Gene3D" id="1.25.40.10">
    <property type="entry name" value="Tetratricopeptide repeat domain"/>
    <property type="match status" value="1"/>
</dbReference>
<dbReference type="STRING" id="1447782.SAMN05444417_0618"/>
<keyword evidence="3" id="KW-1185">Reference proteome</keyword>
<dbReference type="EMBL" id="FQYO01000001">
    <property type="protein sequence ID" value="SHI39843.1"/>
    <property type="molecule type" value="Genomic_DNA"/>
</dbReference>
<proteinExistence type="predicted"/>
<keyword evidence="1" id="KW-0201">Cytochrome c-type biogenesis</keyword>
<dbReference type="GO" id="GO:0017004">
    <property type="term" value="P:cytochrome complex assembly"/>
    <property type="evidence" value="ECO:0007669"/>
    <property type="project" value="UniProtKB-KW"/>
</dbReference>
<evidence type="ECO:0000313" key="2">
    <source>
        <dbReference type="EMBL" id="SHI39843.1"/>
    </source>
</evidence>
<evidence type="ECO:0000256" key="1">
    <source>
        <dbReference type="ARBA" id="ARBA00022748"/>
    </source>
</evidence>
<dbReference type="OrthoDB" id="9815847at2"/>
<dbReference type="NCBIfam" id="TIGR03142">
    <property type="entry name" value="cytochro_ccmI"/>
    <property type="match status" value="1"/>
</dbReference>
<dbReference type="AlphaFoldDB" id="A0A1M6AUE6"/>
<evidence type="ECO:0000313" key="3">
    <source>
        <dbReference type="Proteomes" id="UP000184292"/>
    </source>
</evidence>
<dbReference type="InterPro" id="IPR011990">
    <property type="entry name" value="TPR-like_helical_dom_sf"/>
</dbReference>
<dbReference type="SUPFAM" id="SSF48452">
    <property type="entry name" value="TPR-like"/>
    <property type="match status" value="1"/>
</dbReference>